<dbReference type="EC" id="2.7.2.8" evidence="2"/>
<keyword evidence="4" id="KW-0028">Amino-acid biosynthesis</keyword>
<dbReference type="PANTHER" id="PTHR23342:SF0">
    <property type="entry name" value="N-ACETYLGLUTAMATE SYNTHASE, MITOCHONDRIAL"/>
    <property type="match status" value="1"/>
</dbReference>
<evidence type="ECO:0000256" key="8">
    <source>
        <dbReference type="ARBA" id="ARBA00022840"/>
    </source>
</evidence>
<comment type="caution">
    <text evidence="11">The sequence shown here is derived from an EMBL/GenBank/DDBJ whole genome shotgun (WGS) entry which is preliminary data.</text>
</comment>
<sequence>MLSATAYTMWAGSRRAASWTASWSFASPSSTRGPKIALRRALSTTRAFASPPARDRTREIVAQTINSIGSKREANAYLKLFTSVSSQKFALIKIGGAILQDETIDELCRSLLFLSELGLYPVIVHGAGPQLNRLLEEAGVEPQFEEGIRVTDARTLGVARKLFLEENLRLVGRLDELGVATRSLSGVFTAEYLNKEKWQYVGKITKVNKNAIEKSIDAGYIPVLTSMAESEDGQLLNVNADVAAAELARALEPLKVVYLSEKGGLFDGEGGKISHINLDAEFDNLMSQSWCRYGTRLKIKEIKELLDTLPRSSSVAIIHPSDLQKELFTDSGAGTLIRRGDKIKKVTSINEFEDLEMLKTTLIRDREGLDAEATIDRYIDYLKENPFTAYYDDTMQCLAIVMPPNEDRPMATLATFTITKSGWLTNVAENVFAAAKKDFPRLAWTVSESDENVTWFFGKADGSFNKNGSVLFYYGCDFKDDAFAPVYEQFVAHGRAMLGDSNLESRLRRAAQAASESLGRVHATQQARG</sequence>
<dbReference type="CDD" id="cd04263">
    <property type="entry name" value="DUF619-NAGK-FABP"/>
    <property type="match status" value="1"/>
</dbReference>
<evidence type="ECO:0000256" key="7">
    <source>
        <dbReference type="ARBA" id="ARBA00022777"/>
    </source>
</evidence>
<accession>A0AAJ0FND7</accession>
<protein>
    <recommendedName>
        <fullName evidence="2">acetylglutamate kinase</fullName>
        <ecNumber evidence="2">2.7.2.8</ecNumber>
    </recommendedName>
</protein>
<dbReference type="Gene3D" id="3.40.630.30">
    <property type="match status" value="1"/>
</dbReference>
<dbReference type="InterPro" id="IPR006855">
    <property type="entry name" value="Vertebrate-like_GNAT_dom"/>
</dbReference>
<dbReference type="GO" id="GO:0005524">
    <property type="term" value="F:ATP binding"/>
    <property type="evidence" value="ECO:0007669"/>
    <property type="project" value="UniProtKB-KW"/>
</dbReference>
<dbReference type="GO" id="GO:0006526">
    <property type="term" value="P:L-arginine biosynthetic process"/>
    <property type="evidence" value="ECO:0007669"/>
    <property type="project" value="UniProtKB-KW"/>
</dbReference>
<proteinExistence type="predicted"/>
<dbReference type="GO" id="GO:0003942">
    <property type="term" value="F:N-acetyl-gamma-glutamyl-phosphate reductase activity"/>
    <property type="evidence" value="ECO:0007669"/>
    <property type="project" value="TreeGrafter"/>
</dbReference>
<evidence type="ECO:0000256" key="6">
    <source>
        <dbReference type="ARBA" id="ARBA00022741"/>
    </source>
</evidence>
<dbReference type="InterPro" id="IPR004662">
    <property type="entry name" value="AcgluKinase_fam"/>
</dbReference>
<dbReference type="FunFam" id="3.40.630.30:FF:000029">
    <property type="entry name" value="Bifunctional acetylglutamate kinase/N-acetyl-gamma-glutamyl-phosphate reductase"/>
    <property type="match status" value="1"/>
</dbReference>
<dbReference type="GO" id="GO:0005759">
    <property type="term" value="C:mitochondrial matrix"/>
    <property type="evidence" value="ECO:0007669"/>
    <property type="project" value="TreeGrafter"/>
</dbReference>
<evidence type="ECO:0000256" key="2">
    <source>
        <dbReference type="ARBA" id="ARBA00013065"/>
    </source>
</evidence>
<dbReference type="CDD" id="cd04252">
    <property type="entry name" value="AAK_NAGK-fArgBP"/>
    <property type="match status" value="1"/>
</dbReference>
<dbReference type="SUPFAM" id="SSF53633">
    <property type="entry name" value="Carbamate kinase-like"/>
    <property type="match status" value="1"/>
</dbReference>
<dbReference type="PROSITE" id="PS51731">
    <property type="entry name" value="GNAT_NAGS"/>
    <property type="match status" value="1"/>
</dbReference>
<dbReference type="GO" id="GO:0003991">
    <property type="term" value="F:acetylglutamate kinase activity"/>
    <property type="evidence" value="ECO:0007669"/>
    <property type="project" value="UniProtKB-EC"/>
</dbReference>
<dbReference type="Pfam" id="PF00696">
    <property type="entry name" value="AA_kinase"/>
    <property type="match status" value="1"/>
</dbReference>
<evidence type="ECO:0000256" key="1">
    <source>
        <dbReference type="ARBA" id="ARBA00004828"/>
    </source>
</evidence>
<dbReference type="Gene3D" id="3.40.1160.10">
    <property type="entry name" value="Acetylglutamate kinase-like"/>
    <property type="match status" value="1"/>
</dbReference>
<organism evidence="11 12">
    <name type="scientific">Conoideocrella luteorostrata</name>
    <dbReference type="NCBI Taxonomy" id="1105319"/>
    <lineage>
        <taxon>Eukaryota</taxon>
        <taxon>Fungi</taxon>
        <taxon>Dikarya</taxon>
        <taxon>Ascomycota</taxon>
        <taxon>Pezizomycotina</taxon>
        <taxon>Sordariomycetes</taxon>
        <taxon>Hypocreomycetidae</taxon>
        <taxon>Hypocreales</taxon>
        <taxon>Clavicipitaceae</taxon>
        <taxon>Conoideocrella</taxon>
    </lineage>
</organism>
<keyword evidence="12" id="KW-1185">Reference proteome</keyword>
<evidence type="ECO:0000259" key="10">
    <source>
        <dbReference type="PROSITE" id="PS51731"/>
    </source>
</evidence>
<evidence type="ECO:0000256" key="4">
    <source>
        <dbReference type="ARBA" id="ARBA00022605"/>
    </source>
</evidence>
<keyword evidence="3" id="KW-0055">Arginine biosynthesis</keyword>
<gene>
    <name evidence="11" type="primary">ARG6_4</name>
    <name evidence="11" type="ORF">QQS21_011430</name>
</gene>
<keyword evidence="6" id="KW-0547">Nucleotide-binding</keyword>
<dbReference type="Proteomes" id="UP001251528">
    <property type="component" value="Unassembled WGS sequence"/>
</dbReference>
<comment type="catalytic activity">
    <reaction evidence="9">
        <text>N-acetyl-L-glutamate + ATP = N-acetyl-L-glutamyl 5-phosphate + ADP</text>
        <dbReference type="Rhea" id="RHEA:14629"/>
        <dbReference type="ChEBI" id="CHEBI:30616"/>
        <dbReference type="ChEBI" id="CHEBI:44337"/>
        <dbReference type="ChEBI" id="CHEBI:57936"/>
        <dbReference type="ChEBI" id="CHEBI:456216"/>
        <dbReference type="EC" id="2.7.2.8"/>
    </reaction>
</comment>
<evidence type="ECO:0000256" key="3">
    <source>
        <dbReference type="ARBA" id="ARBA00022571"/>
    </source>
</evidence>
<keyword evidence="8" id="KW-0067">ATP-binding</keyword>
<dbReference type="NCBIfam" id="TIGR00761">
    <property type="entry name" value="argB"/>
    <property type="match status" value="1"/>
</dbReference>
<feature type="domain" description="N-acetyltransferase" evidence="10">
    <location>
        <begin position="344"/>
        <end position="497"/>
    </location>
</feature>
<evidence type="ECO:0000313" key="12">
    <source>
        <dbReference type="Proteomes" id="UP001251528"/>
    </source>
</evidence>
<comment type="pathway">
    <text evidence="1">Amino-acid biosynthesis; L-arginine biosynthesis; N(2)-acetyl-L-ornithine from L-glutamate: step 2/4.</text>
</comment>
<evidence type="ECO:0000256" key="5">
    <source>
        <dbReference type="ARBA" id="ARBA00022679"/>
    </source>
</evidence>
<dbReference type="PANTHER" id="PTHR23342">
    <property type="entry name" value="N-ACETYLGLUTAMATE SYNTHASE"/>
    <property type="match status" value="1"/>
</dbReference>
<dbReference type="InterPro" id="IPR041734">
    <property type="entry name" value="NAGK-fArgBP"/>
</dbReference>
<dbReference type="FunFam" id="3.40.1160.10:FF:000046">
    <property type="entry name" value="N-acetylglutamate kinase / N-acetylglutamate synthase"/>
    <property type="match status" value="1"/>
</dbReference>
<keyword evidence="7" id="KW-0418">Kinase</keyword>
<evidence type="ECO:0000256" key="9">
    <source>
        <dbReference type="ARBA" id="ARBA00048141"/>
    </source>
</evidence>
<dbReference type="InterPro" id="IPR036393">
    <property type="entry name" value="AceGlu_kinase-like_sf"/>
</dbReference>
<dbReference type="EMBL" id="JASWJB010000387">
    <property type="protein sequence ID" value="KAK2590876.1"/>
    <property type="molecule type" value="Genomic_DNA"/>
</dbReference>
<name>A0AAJ0FND7_9HYPO</name>
<dbReference type="InterPro" id="IPR001048">
    <property type="entry name" value="Asp/Glu/Uridylate_kinase"/>
</dbReference>
<reference evidence="11" key="1">
    <citation type="submission" date="2023-06" db="EMBL/GenBank/DDBJ databases">
        <title>Conoideocrella luteorostrata (Hypocreales: Clavicipitaceae), a potential biocontrol fungus for elongate hemlock scale in United States Christmas tree production areas.</title>
        <authorList>
            <person name="Barrett H."/>
            <person name="Lovett B."/>
            <person name="Macias A.M."/>
            <person name="Stajich J.E."/>
            <person name="Kasson M.T."/>
        </authorList>
    </citation>
    <scope>NUCLEOTIDE SEQUENCE</scope>
    <source>
        <strain evidence="11">ARSEF 14590</strain>
    </source>
</reference>
<dbReference type="Pfam" id="PF04768">
    <property type="entry name" value="NAT"/>
    <property type="match status" value="1"/>
</dbReference>
<dbReference type="AlphaFoldDB" id="A0AAJ0FND7"/>
<keyword evidence="5" id="KW-0808">Transferase</keyword>
<evidence type="ECO:0000313" key="11">
    <source>
        <dbReference type="EMBL" id="KAK2590876.1"/>
    </source>
</evidence>